<dbReference type="EMBL" id="JAQQXS010000007">
    <property type="protein sequence ID" value="MDC8785358.1"/>
    <property type="molecule type" value="Genomic_DNA"/>
</dbReference>
<comment type="caution">
    <text evidence="4">The sequence shown here is derived from an EMBL/GenBank/DDBJ whole genome shotgun (WGS) entry which is preliminary data.</text>
</comment>
<dbReference type="Proteomes" id="UP001219862">
    <property type="component" value="Unassembled WGS sequence"/>
</dbReference>
<feature type="domain" description="N-acetyltransferase" evidence="3">
    <location>
        <begin position="2"/>
        <end position="148"/>
    </location>
</feature>
<keyword evidence="2" id="KW-0012">Acyltransferase</keyword>
<dbReference type="SUPFAM" id="SSF55729">
    <property type="entry name" value="Acyl-CoA N-acyltransferases (Nat)"/>
    <property type="match status" value="1"/>
</dbReference>
<evidence type="ECO:0000313" key="5">
    <source>
        <dbReference type="Proteomes" id="UP001219862"/>
    </source>
</evidence>
<keyword evidence="5" id="KW-1185">Reference proteome</keyword>
<protein>
    <submittedName>
        <fullName evidence="4">GNAT family N-acetyltransferase</fullName>
    </submittedName>
</protein>
<evidence type="ECO:0000256" key="1">
    <source>
        <dbReference type="ARBA" id="ARBA00022679"/>
    </source>
</evidence>
<name>A0ABT5KR13_9BURK</name>
<keyword evidence="1" id="KW-0808">Transferase</keyword>
<gene>
    <name evidence="4" type="ORF">PRZ01_09165</name>
</gene>
<reference evidence="4 5" key="1">
    <citation type="submission" date="2022-10" db="EMBL/GenBank/DDBJ databases">
        <title>paucibacter sp. hw8 Genome sequencing.</title>
        <authorList>
            <person name="Park S."/>
        </authorList>
    </citation>
    <scope>NUCLEOTIDE SEQUENCE [LARGE SCALE GENOMIC DNA]</scope>
    <source>
        <strain evidence="5">hw8</strain>
    </source>
</reference>
<dbReference type="InterPro" id="IPR016181">
    <property type="entry name" value="Acyl_CoA_acyltransferase"/>
</dbReference>
<dbReference type="PANTHER" id="PTHR43877:SF2">
    <property type="entry name" value="AMINOALKYLPHOSPHONATE N-ACETYLTRANSFERASE-RELATED"/>
    <property type="match status" value="1"/>
</dbReference>
<dbReference type="InterPro" id="IPR050832">
    <property type="entry name" value="Bact_Acetyltransf"/>
</dbReference>
<dbReference type="Gene3D" id="3.40.630.30">
    <property type="match status" value="1"/>
</dbReference>
<dbReference type="InterPro" id="IPR000182">
    <property type="entry name" value="GNAT_dom"/>
</dbReference>
<accession>A0ABT5KR13</accession>
<evidence type="ECO:0000256" key="2">
    <source>
        <dbReference type="ARBA" id="ARBA00023315"/>
    </source>
</evidence>
<proteinExistence type="predicted"/>
<evidence type="ECO:0000313" key="4">
    <source>
        <dbReference type="EMBL" id="MDC8785358.1"/>
    </source>
</evidence>
<evidence type="ECO:0000259" key="3">
    <source>
        <dbReference type="PROSITE" id="PS51186"/>
    </source>
</evidence>
<sequence>MKTSRLATLADLDALAPLFDAYRQFYEQAPDMNLAREFLRARMAAAESELIVLESGSELLGFCQLYPSFCSVLARPIFVLYDLFVTPTARRGGGASALLQAAEDLARQRGKARMDLTTARTNHQAQALYERMGWRLDEVFLAYQRELI</sequence>
<dbReference type="CDD" id="cd04301">
    <property type="entry name" value="NAT_SF"/>
    <property type="match status" value="1"/>
</dbReference>
<dbReference type="Pfam" id="PF00583">
    <property type="entry name" value="Acetyltransf_1"/>
    <property type="match status" value="1"/>
</dbReference>
<dbReference type="PANTHER" id="PTHR43877">
    <property type="entry name" value="AMINOALKYLPHOSPHONATE N-ACETYLTRANSFERASE-RELATED-RELATED"/>
    <property type="match status" value="1"/>
</dbReference>
<organism evidence="4 5">
    <name type="scientific">Roseateles koreensis</name>
    <dbReference type="NCBI Taxonomy" id="2987526"/>
    <lineage>
        <taxon>Bacteria</taxon>
        <taxon>Pseudomonadati</taxon>
        <taxon>Pseudomonadota</taxon>
        <taxon>Betaproteobacteria</taxon>
        <taxon>Burkholderiales</taxon>
        <taxon>Sphaerotilaceae</taxon>
        <taxon>Roseateles</taxon>
    </lineage>
</organism>
<dbReference type="RefSeq" id="WP_273596479.1">
    <property type="nucleotide sequence ID" value="NZ_JAQQXS010000007.1"/>
</dbReference>
<dbReference type="PROSITE" id="PS51186">
    <property type="entry name" value="GNAT"/>
    <property type="match status" value="1"/>
</dbReference>